<keyword evidence="4" id="KW-1185">Reference proteome</keyword>
<name>A0A0X8FFR5_9LACT</name>
<reference evidence="1" key="2">
    <citation type="submission" date="2022-09" db="EMBL/GenBank/DDBJ databases">
        <title>Aerococcus urinae taxonomy study.</title>
        <authorList>
            <person name="Christensen J."/>
            <person name="Senneby E."/>
        </authorList>
    </citation>
    <scope>NUCLEOTIDE SEQUENCE</scope>
    <source>
        <strain evidence="1">NLD-066-U95</strain>
    </source>
</reference>
<organism evidence="2 3">
    <name type="scientific">Aerococcus urinae</name>
    <dbReference type="NCBI Taxonomy" id="1376"/>
    <lineage>
        <taxon>Bacteria</taxon>
        <taxon>Bacillati</taxon>
        <taxon>Bacillota</taxon>
        <taxon>Bacilli</taxon>
        <taxon>Lactobacillales</taxon>
        <taxon>Aerococcaceae</taxon>
        <taxon>Aerococcus</taxon>
    </lineage>
</organism>
<evidence type="ECO:0000313" key="2">
    <source>
        <dbReference type="EMBL" id="QPS01794.1"/>
    </source>
</evidence>
<reference evidence="2 3" key="1">
    <citation type="submission" date="2020-12" db="EMBL/GenBank/DDBJ databases">
        <title>FDA dAtabase for Regulatory Grade micrObial Sequences (FDA-ARGOS): Supporting development and validation of Infectious Disease Dx tests.</title>
        <authorList>
            <person name="Sproer C."/>
            <person name="Gronow S."/>
            <person name="Severitt S."/>
            <person name="Schroder I."/>
            <person name="Tallon L."/>
            <person name="Sadzewicz L."/>
            <person name="Zhao X."/>
            <person name="Boylan J."/>
            <person name="Ott S."/>
            <person name="Bowen H."/>
            <person name="Vavikolanu K."/>
            <person name="Mehta A."/>
            <person name="Aluvathingal J."/>
            <person name="Nadendla S."/>
            <person name="Lowell S."/>
            <person name="Myers T."/>
            <person name="Yan Y."/>
            <person name="Sichtig H."/>
        </authorList>
    </citation>
    <scope>NUCLEOTIDE SEQUENCE [LARGE SCALE GENOMIC DNA]</scope>
    <source>
        <strain evidence="2 3">FDAARGOS_911</strain>
    </source>
</reference>
<evidence type="ECO:0000313" key="1">
    <source>
        <dbReference type="EMBL" id="MCY3052999.1"/>
    </source>
</evidence>
<protein>
    <submittedName>
        <fullName evidence="2">Uncharacterized protein</fullName>
    </submittedName>
</protein>
<dbReference type="Proteomes" id="UP000594771">
    <property type="component" value="Chromosome"/>
</dbReference>
<dbReference type="EMBL" id="JAOTML010000002">
    <property type="protein sequence ID" value="MCY3052999.1"/>
    <property type="molecule type" value="Genomic_DNA"/>
</dbReference>
<dbReference type="KEGG" id="aun:AWM73_08410"/>
<dbReference type="Proteomes" id="UP001069145">
    <property type="component" value="Unassembled WGS sequence"/>
</dbReference>
<dbReference type="GeneID" id="35768124"/>
<evidence type="ECO:0000313" key="4">
    <source>
        <dbReference type="Proteomes" id="UP001069145"/>
    </source>
</evidence>
<dbReference type="EMBL" id="CP065662">
    <property type="protein sequence ID" value="QPS01794.1"/>
    <property type="molecule type" value="Genomic_DNA"/>
</dbReference>
<evidence type="ECO:0000313" key="3">
    <source>
        <dbReference type="Proteomes" id="UP000594771"/>
    </source>
</evidence>
<sequence length="61" mass="6898">MDRIGKDTLAFERSADKEREALLEELQSEISQSFAGLEEGRAYSLSEVRDQVKNHSLSPDN</sequence>
<dbReference type="RefSeq" id="WP_060778930.1">
    <property type="nucleotide sequence ID" value="NZ_CAJHLF010000004.1"/>
</dbReference>
<proteinExistence type="predicted"/>
<dbReference type="OrthoDB" id="2236821at2"/>
<accession>A0A0X8FFR5</accession>
<dbReference type="AlphaFoldDB" id="A0A0X8FFR5"/>
<gene>
    <name evidence="2" type="ORF">I6G68_01600</name>
    <name evidence="1" type="ORF">ODY43_03260</name>
</gene>